<accession>X0STL6</accession>
<reference evidence="2" key="1">
    <citation type="journal article" date="2014" name="Front. Microbiol.">
        <title>High frequency of phylogenetically diverse reductive dehalogenase-homologous genes in deep subseafloor sedimentary metagenomes.</title>
        <authorList>
            <person name="Kawai M."/>
            <person name="Futagami T."/>
            <person name="Toyoda A."/>
            <person name="Takaki Y."/>
            <person name="Nishi S."/>
            <person name="Hori S."/>
            <person name="Arai W."/>
            <person name="Tsubouchi T."/>
            <person name="Morono Y."/>
            <person name="Uchiyama I."/>
            <person name="Ito T."/>
            <person name="Fujiyama A."/>
            <person name="Inagaki F."/>
            <person name="Takami H."/>
        </authorList>
    </citation>
    <scope>NUCLEOTIDE SEQUENCE</scope>
    <source>
        <strain evidence="2">Expedition CK06-06</strain>
    </source>
</reference>
<dbReference type="EMBL" id="BARS01008471">
    <property type="protein sequence ID" value="GAF79287.1"/>
    <property type="molecule type" value="Genomic_DNA"/>
</dbReference>
<comment type="caution">
    <text evidence="2">The sequence shown here is derived from an EMBL/GenBank/DDBJ whole genome shotgun (WGS) entry which is preliminary data.</text>
</comment>
<dbReference type="AlphaFoldDB" id="X0STL6"/>
<gene>
    <name evidence="2" type="ORF">S01H1_16144</name>
</gene>
<feature type="domain" description="Transposase InsH N-terminal" evidence="1">
    <location>
        <begin position="11"/>
        <end position="63"/>
    </location>
</feature>
<name>X0STL6_9ZZZZ</name>
<sequence length="63" mass="7383">MHDCADKIITDDDFADIYCLNNGRPSVPPARITKVLILETYEHLSDREALEMLRFNIKWKYAL</sequence>
<organism evidence="2">
    <name type="scientific">marine sediment metagenome</name>
    <dbReference type="NCBI Taxonomy" id="412755"/>
    <lineage>
        <taxon>unclassified sequences</taxon>
        <taxon>metagenomes</taxon>
        <taxon>ecological metagenomes</taxon>
    </lineage>
</organism>
<dbReference type="Pfam" id="PF05598">
    <property type="entry name" value="DUF772"/>
    <property type="match status" value="1"/>
</dbReference>
<evidence type="ECO:0000259" key="1">
    <source>
        <dbReference type="Pfam" id="PF05598"/>
    </source>
</evidence>
<proteinExistence type="predicted"/>
<dbReference type="InterPro" id="IPR008490">
    <property type="entry name" value="Transposase_InsH_N"/>
</dbReference>
<evidence type="ECO:0000313" key="2">
    <source>
        <dbReference type="EMBL" id="GAF79287.1"/>
    </source>
</evidence>
<protein>
    <recommendedName>
        <fullName evidence="1">Transposase InsH N-terminal domain-containing protein</fullName>
    </recommendedName>
</protein>
<feature type="non-terminal residue" evidence="2">
    <location>
        <position position="63"/>
    </location>
</feature>